<evidence type="ECO:0000313" key="4">
    <source>
        <dbReference type="Proteomes" id="UP000247569"/>
    </source>
</evidence>
<dbReference type="InterPro" id="IPR029063">
    <property type="entry name" value="SAM-dependent_MTases_sf"/>
</dbReference>
<dbReference type="OrthoDB" id="9815644at2"/>
<gene>
    <name evidence="3" type="ORF">DFR70_11459</name>
</gene>
<keyword evidence="3" id="KW-0808">Transferase</keyword>
<dbReference type="EMBL" id="QJKF01000014">
    <property type="protein sequence ID" value="PXX58377.1"/>
    <property type="molecule type" value="Genomic_DNA"/>
</dbReference>
<feature type="domain" description="Methyltransferase putative zinc binding" evidence="1">
    <location>
        <begin position="3"/>
        <end position="64"/>
    </location>
</feature>
<dbReference type="PANTHER" id="PTHR43861:SF5">
    <property type="entry name" value="BLL5978 PROTEIN"/>
    <property type="match status" value="1"/>
</dbReference>
<dbReference type="Gene3D" id="6.20.50.110">
    <property type="entry name" value="Methyltransferase, zinc-binding domain"/>
    <property type="match status" value="1"/>
</dbReference>
<keyword evidence="4" id="KW-1185">Reference proteome</keyword>
<keyword evidence="3" id="KW-0489">Methyltransferase</keyword>
<dbReference type="InterPro" id="IPR038576">
    <property type="entry name" value="Methyltransf_Zn-bd_dom_put_sf"/>
</dbReference>
<protein>
    <submittedName>
        <fullName evidence="3">Methyltransferase family protein</fullName>
    </submittedName>
</protein>
<evidence type="ECO:0000259" key="1">
    <source>
        <dbReference type="Pfam" id="PF08421"/>
    </source>
</evidence>
<dbReference type="PANTHER" id="PTHR43861">
    <property type="entry name" value="TRANS-ACONITATE 2-METHYLTRANSFERASE-RELATED"/>
    <property type="match status" value="1"/>
</dbReference>
<reference evidence="3 4" key="1">
    <citation type="submission" date="2018-05" db="EMBL/GenBank/DDBJ databases">
        <title>Genomic Encyclopedia of Type Strains, Phase IV (KMG-IV): sequencing the most valuable type-strain genomes for metagenomic binning, comparative biology and taxonomic classification.</title>
        <authorList>
            <person name="Goeker M."/>
        </authorList>
    </citation>
    <scope>NUCLEOTIDE SEQUENCE [LARGE SCALE GENOMIC DNA]</scope>
    <source>
        <strain evidence="3 4">DSM 44704</strain>
    </source>
</reference>
<evidence type="ECO:0000313" key="3">
    <source>
        <dbReference type="EMBL" id="PXX58377.1"/>
    </source>
</evidence>
<dbReference type="Pfam" id="PF08421">
    <property type="entry name" value="Methyltransf_13"/>
    <property type="match status" value="1"/>
</dbReference>
<dbReference type="Pfam" id="PF08484">
    <property type="entry name" value="Methyltransf_14"/>
    <property type="match status" value="1"/>
</dbReference>
<dbReference type="Gene3D" id="3.40.50.150">
    <property type="entry name" value="Vaccinia Virus protein VP39"/>
    <property type="match status" value="1"/>
</dbReference>
<sequence length="428" mass="47505">MLCRLCDSERLTSVLDLGATPPCEKFLAAAELDLPESTYPLHLRLCTDCLLLQIPALITPEETFTEYAYFSSYSDSWVRHAETFVAQAIERLALDADSFVVEVASNDGYLLRHAVAAGIPCLGVEPSVNVGDAARAAGVPTETAFLDEESAARIRAVHRPANLVVANNVYAHVPDLRGFTRSLRALMADDGWLSLEVHHALNLLRLGQFDTIYHEHFQYYTVHSAQRALATANLAVVDVELLETHGGSIRLWARPAELGAVPGERVREVLRLEQDAGLHEAEGYAELRPRTEAVRQDLLRFLLDQRAAGKRVVGYGAPGKGNTLLNYCGIRTDLLEYTVDRNPYKHGRFTPGTRIPIHPPERIEQDRPDVVLVLPWNLEAEITEQLRHIASWGGQLVYPLPVLHSADLTSHNDVNIARHTEMTGRGAR</sequence>
<dbReference type="SUPFAM" id="SSF53335">
    <property type="entry name" value="S-adenosyl-L-methionine-dependent methyltransferases"/>
    <property type="match status" value="1"/>
</dbReference>
<dbReference type="Proteomes" id="UP000247569">
    <property type="component" value="Unassembled WGS sequence"/>
</dbReference>
<accession>A0A318JWC6</accession>
<dbReference type="Gene3D" id="3.40.50.720">
    <property type="entry name" value="NAD(P)-binding Rossmann-like Domain"/>
    <property type="match status" value="1"/>
</dbReference>
<dbReference type="AlphaFoldDB" id="A0A318JWC6"/>
<dbReference type="InterPro" id="IPR013630">
    <property type="entry name" value="Methyltransf_Zn-bd_dom_put"/>
</dbReference>
<dbReference type="InterPro" id="IPR013691">
    <property type="entry name" value="MeTrfase_14"/>
</dbReference>
<dbReference type="GO" id="GO:0032259">
    <property type="term" value="P:methylation"/>
    <property type="evidence" value="ECO:0007669"/>
    <property type="project" value="UniProtKB-KW"/>
</dbReference>
<dbReference type="Pfam" id="PF13489">
    <property type="entry name" value="Methyltransf_23"/>
    <property type="match status" value="1"/>
</dbReference>
<evidence type="ECO:0000259" key="2">
    <source>
        <dbReference type="Pfam" id="PF08484"/>
    </source>
</evidence>
<dbReference type="GO" id="GO:0008168">
    <property type="term" value="F:methyltransferase activity"/>
    <property type="evidence" value="ECO:0007669"/>
    <property type="project" value="UniProtKB-KW"/>
</dbReference>
<feature type="domain" description="C-methyltransferase" evidence="2">
    <location>
        <begin position="244"/>
        <end position="401"/>
    </location>
</feature>
<dbReference type="RefSeq" id="WP_051186623.1">
    <property type="nucleotide sequence ID" value="NZ_QJKF01000014.1"/>
</dbReference>
<comment type="caution">
    <text evidence="3">The sequence shown here is derived from an EMBL/GenBank/DDBJ whole genome shotgun (WGS) entry which is preliminary data.</text>
</comment>
<name>A0A318JWC6_9NOCA</name>
<proteinExistence type="predicted"/>
<organism evidence="3 4">
    <name type="scientific">Nocardia tenerifensis</name>
    <dbReference type="NCBI Taxonomy" id="228006"/>
    <lineage>
        <taxon>Bacteria</taxon>
        <taxon>Bacillati</taxon>
        <taxon>Actinomycetota</taxon>
        <taxon>Actinomycetes</taxon>
        <taxon>Mycobacteriales</taxon>
        <taxon>Nocardiaceae</taxon>
        <taxon>Nocardia</taxon>
    </lineage>
</organism>